<proteinExistence type="predicted"/>
<dbReference type="AlphaFoldDB" id="A0A0N4Z5D3"/>
<reference evidence="2" key="1">
    <citation type="submission" date="2017-02" db="UniProtKB">
        <authorList>
            <consortium name="WormBaseParasite"/>
        </authorList>
    </citation>
    <scope>IDENTIFICATION</scope>
</reference>
<evidence type="ECO:0000313" key="1">
    <source>
        <dbReference type="Proteomes" id="UP000038045"/>
    </source>
</evidence>
<accession>A0A0N4Z5D3</accession>
<dbReference type="Proteomes" id="UP000038045">
    <property type="component" value="Unplaced"/>
</dbReference>
<evidence type="ECO:0000313" key="2">
    <source>
        <dbReference type="WBParaSite" id="PTRK_0000223500.1"/>
    </source>
</evidence>
<sequence length="116" mass="13731">MSNIGNRKRKSVLECVYGKKMLLEHKYKERNVAVVTKYNNPMEVDEEKSPDNVPSRRFLTNCQQLDSKVREMNWEKSLQNEKTSQNMPINSSPSNGTVSEKFKEFLRNICKKKFYY</sequence>
<organism evidence="1 2">
    <name type="scientific">Parastrongyloides trichosuri</name>
    <name type="common">Possum-specific nematode worm</name>
    <dbReference type="NCBI Taxonomy" id="131310"/>
    <lineage>
        <taxon>Eukaryota</taxon>
        <taxon>Metazoa</taxon>
        <taxon>Ecdysozoa</taxon>
        <taxon>Nematoda</taxon>
        <taxon>Chromadorea</taxon>
        <taxon>Rhabditida</taxon>
        <taxon>Tylenchina</taxon>
        <taxon>Panagrolaimomorpha</taxon>
        <taxon>Strongyloidoidea</taxon>
        <taxon>Strongyloididae</taxon>
        <taxon>Parastrongyloides</taxon>
    </lineage>
</organism>
<keyword evidence="1" id="KW-1185">Reference proteome</keyword>
<dbReference type="WBParaSite" id="PTRK_0000223500.1">
    <property type="protein sequence ID" value="PTRK_0000223500.1"/>
    <property type="gene ID" value="PTRK_0000223500"/>
</dbReference>
<protein>
    <submittedName>
        <fullName evidence="2">Uncharacterized protein</fullName>
    </submittedName>
</protein>
<name>A0A0N4Z5D3_PARTI</name>